<protein>
    <submittedName>
        <fullName evidence="1">Uncharacterized protein</fullName>
    </submittedName>
</protein>
<organism evidence="1">
    <name type="scientific">Rhizophora mucronata</name>
    <name type="common">Asiatic mangrove</name>
    <dbReference type="NCBI Taxonomy" id="61149"/>
    <lineage>
        <taxon>Eukaryota</taxon>
        <taxon>Viridiplantae</taxon>
        <taxon>Streptophyta</taxon>
        <taxon>Embryophyta</taxon>
        <taxon>Tracheophyta</taxon>
        <taxon>Spermatophyta</taxon>
        <taxon>Magnoliopsida</taxon>
        <taxon>eudicotyledons</taxon>
        <taxon>Gunneridae</taxon>
        <taxon>Pentapetalae</taxon>
        <taxon>rosids</taxon>
        <taxon>fabids</taxon>
        <taxon>Malpighiales</taxon>
        <taxon>Rhizophoraceae</taxon>
        <taxon>Rhizophora</taxon>
    </lineage>
</organism>
<dbReference type="EMBL" id="GGEC01077074">
    <property type="protein sequence ID" value="MBX57558.1"/>
    <property type="molecule type" value="Transcribed_RNA"/>
</dbReference>
<proteinExistence type="predicted"/>
<dbReference type="AlphaFoldDB" id="A0A2P2PS38"/>
<reference evidence="1" key="1">
    <citation type="submission" date="2018-02" db="EMBL/GenBank/DDBJ databases">
        <title>Rhizophora mucronata_Transcriptome.</title>
        <authorList>
            <person name="Meera S.P."/>
            <person name="Sreeshan A."/>
            <person name="Augustine A."/>
        </authorList>
    </citation>
    <scope>NUCLEOTIDE SEQUENCE</scope>
    <source>
        <tissue evidence="1">Leaf</tissue>
    </source>
</reference>
<accession>A0A2P2PS38</accession>
<name>A0A2P2PS38_RHIMU</name>
<evidence type="ECO:0000313" key="1">
    <source>
        <dbReference type="EMBL" id="MBX57558.1"/>
    </source>
</evidence>
<sequence length="31" mass="3424">MSGNFSGDGKNRLKAQMVGRARRTRAFALNL</sequence>